<dbReference type="Proteomes" id="UP000275749">
    <property type="component" value="Unassembled WGS sequence"/>
</dbReference>
<evidence type="ECO:0000256" key="1">
    <source>
        <dbReference type="SAM" id="Phobius"/>
    </source>
</evidence>
<organism evidence="2 3">
    <name type="scientific">Luteococcus japonicus</name>
    <dbReference type="NCBI Taxonomy" id="33984"/>
    <lineage>
        <taxon>Bacteria</taxon>
        <taxon>Bacillati</taxon>
        <taxon>Actinomycetota</taxon>
        <taxon>Actinomycetes</taxon>
        <taxon>Propionibacteriales</taxon>
        <taxon>Propionibacteriaceae</taxon>
        <taxon>Luteococcus</taxon>
    </lineage>
</organism>
<keyword evidence="1" id="KW-1133">Transmembrane helix</keyword>
<accession>A0A3N1ZR08</accession>
<feature type="transmembrane region" description="Helical" evidence="1">
    <location>
        <begin position="20"/>
        <end position="40"/>
    </location>
</feature>
<dbReference type="RefSeq" id="WP_123574802.1">
    <property type="nucleotide sequence ID" value="NZ_RKHG01000001.1"/>
</dbReference>
<evidence type="ECO:0000313" key="3">
    <source>
        <dbReference type="Proteomes" id="UP000275749"/>
    </source>
</evidence>
<reference evidence="2 3" key="1">
    <citation type="submission" date="2018-11" db="EMBL/GenBank/DDBJ databases">
        <title>Sequencing the genomes of 1000 actinobacteria strains.</title>
        <authorList>
            <person name="Klenk H.-P."/>
        </authorList>
    </citation>
    <scope>NUCLEOTIDE SEQUENCE [LARGE SCALE GENOMIC DNA]</scope>
    <source>
        <strain evidence="2 3">DSM 10546</strain>
    </source>
</reference>
<evidence type="ECO:0008006" key="4">
    <source>
        <dbReference type="Google" id="ProtNLM"/>
    </source>
</evidence>
<keyword evidence="1" id="KW-0472">Membrane</keyword>
<evidence type="ECO:0000313" key="2">
    <source>
        <dbReference type="EMBL" id="ROR53306.1"/>
    </source>
</evidence>
<name>A0A3N1ZR08_9ACTN</name>
<dbReference type="EMBL" id="RKHG01000001">
    <property type="protein sequence ID" value="ROR53306.1"/>
    <property type="molecule type" value="Genomic_DNA"/>
</dbReference>
<sequence>MTCPPPHQSASAGGDDRGSSLTAMTAPVIMALFLVAGLVVDGTAQVRAHRRAEVVAAHAVRSGCDAGAARRLVGQDGSGAALRAARQVLDDEGLNGSASMHDGMLDVTTSTTVPTTFLALLGVEQLTASGAARGELHRI</sequence>
<dbReference type="AlphaFoldDB" id="A0A3N1ZR08"/>
<comment type="caution">
    <text evidence="2">The sequence shown here is derived from an EMBL/GenBank/DDBJ whole genome shotgun (WGS) entry which is preliminary data.</text>
</comment>
<gene>
    <name evidence="2" type="ORF">EDD41_0445</name>
</gene>
<protein>
    <recommendedName>
        <fullName evidence="4">Flp pilus-assembly TadE/G-like protein</fullName>
    </recommendedName>
</protein>
<keyword evidence="1" id="KW-0812">Transmembrane</keyword>
<proteinExistence type="predicted"/>